<dbReference type="Proteomes" id="UP000606974">
    <property type="component" value="Unassembled WGS sequence"/>
</dbReference>
<reference evidence="2" key="1">
    <citation type="submission" date="2020-02" db="EMBL/GenBank/DDBJ databases">
        <authorList>
            <person name="Palmer J.M."/>
        </authorList>
    </citation>
    <scope>NUCLEOTIDE SEQUENCE</scope>
    <source>
        <strain evidence="2">EPUS1.4</strain>
        <tissue evidence="2">Thallus</tissue>
    </source>
</reference>
<feature type="signal peptide" evidence="1">
    <location>
        <begin position="1"/>
        <end position="16"/>
    </location>
</feature>
<accession>A0A8H7E7I0</accession>
<dbReference type="AlphaFoldDB" id="A0A8H7E7I0"/>
<evidence type="ECO:0000313" key="2">
    <source>
        <dbReference type="EMBL" id="KAF7511093.1"/>
    </source>
</evidence>
<sequence length="116" mass="12237">MRFAAFLALAPLLVAAVAWPATGTVAVAMVGDQIEAREPASPVELAPRACHKNGCKCVKELPQGQYCGNCVLTSDFSTWVISKKPVDHDVFECNPEGGCCTYGYAKDCGGPKARCG</sequence>
<evidence type="ECO:0000313" key="3">
    <source>
        <dbReference type="Proteomes" id="UP000606974"/>
    </source>
</evidence>
<name>A0A8H7E7I0_9EURO</name>
<evidence type="ECO:0000256" key="1">
    <source>
        <dbReference type="SAM" id="SignalP"/>
    </source>
</evidence>
<feature type="chain" id="PRO_5034552698" evidence="1">
    <location>
        <begin position="17"/>
        <end position="116"/>
    </location>
</feature>
<gene>
    <name evidence="2" type="ORF">GJ744_005324</name>
</gene>
<dbReference type="OrthoDB" id="5394791at2759"/>
<comment type="caution">
    <text evidence="2">The sequence shown here is derived from an EMBL/GenBank/DDBJ whole genome shotgun (WGS) entry which is preliminary data.</text>
</comment>
<keyword evidence="3" id="KW-1185">Reference proteome</keyword>
<proteinExistence type="predicted"/>
<keyword evidence="1" id="KW-0732">Signal</keyword>
<protein>
    <submittedName>
        <fullName evidence="2">Uncharacterized protein</fullName>
    </submittedName>
</protein>
<organism evidence="2 3">
    <name type="scientific">Endocarpon pusillum</name>
    <dbReference type="NCBI Taxonomy" id="364733"/>
    <lineage>
        <taxon>Eukaryota</taxon>
        <taxon>Fungi</taxon>
        <taxon>Dikarya</taxon>
        <taxon>Ascomycota</taxon>
        <taxon>Pezizomycotina</taxon>
        <taxon>Eurotiomycetes</taxon>
        <taxon>Chaetothyriomycetidae</taxon>
        <taxon>Verrucariales</taxon>
        <taxon>Verrucariaceae</taxon>
        <taxon>Endocarpon</taxon>
    </lineage>
</organism>
<dbReference type="EMBL" id="JAACFV010000023">
    <property type="protein sequence ID" value="KAF7511093.1"/>
    <property type="molecule type" value="Genomic_DNA"/>
</dbReference>